<organism evidence="2 3">
    <name type="scientific">Teichococcus aerophilus</name>
    <dbReference type="NCBI Taxonomy" id="1224513"/>
    <lineage>
        <taxon>Bacteria</taxon>
        <taxon>Pseudomonadati</taxon>
        <taxon>Pseudomonadota</taxon>
        <taxon>Alphaproteobacteria</taxon>
        <taxon>Acetobacterales</taxon>
        <taxon>Roseomonadaceae</taxon>
        <taxon>Roseomonas</taxon>
    </lineage>
</organism>
<dbReference type="PANTHER" id="PTHR43664:SF1">
    <property type="entry name" value="BETA-METHYLMALYL-COA DEHYDRATASE"/>
    <property type="match status" value="1"/>
</dbReference>
<evidence type="ECO:0000259" key="1">
    <source>
        <dbReference type="Pfam" id="PF01575"/>
    </source>
</evidence>
<accession>A0ABR7RKZ9</accession>
<dbReference type="InterPro" id="IPR052342">
    <property type="entry name" value="MCH/BMMD"/>
</dbReference>
<dbReference type="Gene3D" id="3.10.129.10">
    <property type="entry name" value="Hotdog Thioesterase"/>
    <property type="match status" value="1"/>
</dbReference>
<dbReference type="RefSeq" id="WP_187784153.1">
    <property type="nucleotide sequence ID" value="NZ_JACTVA010000012.1"/>
</dbReference>
<evidence type="ECO:0000313" key="2">
    <source>
        <dbReference type="EMBL" id="MBC9206979.1"/>
    </source>
</evidence>
<dbReference type="SUPFAM" id="SSF54637">
    <property type="entry name" value="Thioesterase/thiol ester dehydrase-isomerase"/>
    <property type="match status" value="1"/>
</dbReference>
<dbReference type="InterPro" id="IPR002539">
    <property type="entry name" value="MaoC-like_dom"/>
</dbReference>
<comment type="caution">
    <text evidence="2">The sequence shown here is derived from an EMBL/GenBank/DDBJ whole genome shotgun (WGS) entry which is preliminary data.</text>
</comment>
<evidence type="ECO:0000313" key="3">
    <source>
        <dbReference type="Proteomes" id="UP000626026"/>
    </source>
</evidence>
<feature type="domain" description="MaoC-like" evidence="1">
    <location>
        <begin position="13"/>
        <end position="117"/>
    </location>
</feature>
<dbReference type="EMBL" id="JACTVA010000012">
    <property type="protein sequence ID" value="MBC9206979.1"/>
    <property type="molecule type" value="Genomic_DNA"/>
</dbReference>
<dbReference type="PANTHER" id="PTHR43664">
    <property type="entry name" value="MONOAMINE OXIDASE-RELATED"/>
    <property type="match status" value="1"/>
</dbReference>
<name>A0ABR7RKZ9_9PROT</name>
<sequence length="151" mass="16550">MTAQIWFEDFHPGTVLESPRRRITIEDIDRYADLTGEDHPVHMDDGFARAAGFQGRIAHGLFALALVEGLKARMGGFDRSVIASLGWDKVRFLAPLEPGDEVHLRLELVEKRPSSKPGRGVAMERGSLVKADGTVVVTGEHAVILLNRPAA</sequence>
<dbReference type="Proteomes" id="UP000626026">
    <property type="component" value="Unassembled WGS sequence"/>
</dbReference>
<dbReference type="Pfam" id="PF01575">
    <property type="entry name" value="MaoC_dehydratas"/>
    <property type="match status" value="1"/>
</dbReference>
<dbReference type="InterPro" id="IPR029069">
    <property type="entry name" value="HotDog_dom_sf"/>
</dbReference>
<gene>
    <name evidence="2" type="ORF">IBL26_09055</name>
</gene>
<proteinExistence type="predicted"/>
<keyword evidence="3" id="KW-1185">Reference proteome</keyword>
<protein>
    <submittedName>
        <fullName evidence="2">MaoC family dehydratase N-terminal domain-containing protein</fullName>
    </submittedName>
</protein>
<reference evidence="2 3" key="1">
    <citation type="journal article" date="2013" name="Int. J. Syst. Evol. Microbiol.">
        <title>Roseomonas aerophila sp. nov., isolated from air.</title>
        <authorList>
            <person name="Kim S.J."/>
            <person name="Weon H.Y."/>
            <person name="Ahn J.H."/>
            <person name="Hong S.B."/>
            <person name="Seok S.J."/>
            <person name="Whang K.S."/>
            <person name="Kwon S.W."/>
        </authorList>
    </citation>
    <scope>NUCLEOTIDE SEQUENCE [LARGE SCALE GENOMIC DNA]</scope>
    <source>
        <strain evidence="2 3">NBRC 108923</strain>
    </source>
</reference>